<feature type="compositionally biased region" description="Basic and acidic residues" evidence="1">
    <location>
        <begin position="82"/>
        <end position="92"/>
    </location>
</feature>
<organism evidence="2 3">
    <name type="scientific">Knoellia flava</name>
    <dbReference type="NCBI Taxonomy" id="913969"/>
    <lineage>
        <taxon>Bacteria</taxon>
        <taxon>Bacillati</taxon>
        <taxon>Actinomycetota</taxon>
        <taxon>Actinomycetes</taxon>
        <taxon>Micrococcales</taxon>
        <taxon>Intrasporangiaceae</taxon>
        <taxon>Knoellia</taxon>
    </lineage>
</organism>
<gene>
    <name evidence="2" type="ORF">GCM10011314_23170</name>
</gene>
<evidence type="ECO:0000256" key="1">
    <source>
        <dbReference type="SAM" id="MobiDB-lite"/>
    </source>
</evidence>
<evidence type="ECO:0000313" key="2">
    <source>
        <dbReference type="EMBL" id="GGB82914.1"/>
    </source>
</evidence>
<dbReference type="Proteomes" id="UP000628079">
    <property type="component" value="Unassembled WGS sequence"/>
</dbReference>
<reference evidence="2" key="1">
    <citation type="journal article" date="2014" name="Int. J. Syst. Evol. Microbiol.">
        <title>Complete genome sequence of Corynebacterium casei LMG S-19264T (=DSM 44701T), isolated from a smear-ripened cheese.</title>
        <authorList>
            <consortium name="US DOE Joint Genome Institute (JGI-PGF)"/>
            <person name="Walter F."/>
            <person name="Albersmeier A."/>
            <person name="Kalinowski J."/>
            <person name="Ruckert C."/>
        </authorList>
    </citation>
    <scope>NUCLEOTIDE SEQUENCE</scope>
    <source>
        <strain evidence="2">CGMCC 1.10749</strain>
    </source>
</reference>
<sequence length="92" mass="9531">MACSSLRESAFCRTHALTSSGSPLSDEEGVALEDGVADPAVDDSDLPVGEALSDGVEPLPQAAVSAPTRARAAAAVSRRRGRAVEREVTPRR</sequence>
<feature type="region of interest" description="Disordered" evidence="1">
    <location>
        <begin position="58"/>
        <end position="92"/>
    </location>
</feature>
<protein>
    <submittedName>
        <fullName evidence="2">Uncharacterized protein</fullName>
    </submittedName>
</protein>
<proteinExistence type="predicted"/>
<evidence type="ECO:0000313" key="3">
    <source>
        <dbReference type="Proteomes" id="UP000628079"/>
    </source>
</evidence>
<accession>A0A8H9KUN2</accession>
<dbReference type="AlphaFoldDB" id="A0A8H9KUN2"/>
<comment type="caution">
    <text evidence="2">The sequence shown here is derived from an EMBL/GenBank/DDBJ whole genome shotgun (WGS) entry which is preliminary data.</text>
</comment>
<feature type="compositionally biased region" description="Low complexity" evidence="1">
    <location>
        <begin position="62"/>
        <end position="76"/>
    </location>
</feature>
<dbReference type="EMBL" id="BMEA01000002">
    <property type="protein sequence ID" value="GGB82914.1"/>
    <property type="molecule type" value="Genomic_DNA"/>
</dbReference>
<name>A0A8H9KUN2_9MICO</name>
<reference evidence="2" key="2">
    <citation type="submission" date="2020-09" db="EMBL/GenBank/DDBJ databases">
        <authorList>
            <person name="Sun Q."/>
            <person name="Zhou Y."/>
        </authorList>
    </citation>
    <scope>NUCLEOTIDE SEQUENCE</scope>
    <source>
        <strain evidence="2">CGMCC 1.10749</strain>
    </source>
</reference>